<dbReference type="InterPro" id="IPR001223">
    <property type="entry name" value="Glyco_hydro18_cat"/>
</dbReference>
<evidence type="ECO:0000313" key="2">
    <source>
        <dbReference type="Proteomes" id="UP000504618"/>
    </source>
</evidence>
<dbReference type="GO" id="GO:0005975">
    <property type="term" value="P:carbohydrate metabolic process"/>
    <property type="evidence" value="ECO:0007669"/>
    <property type="project" value="InterPro"/>
</dbReference>
<dbReference type="RefSeq" id="XP_024877223.1">
    <property type="nucleotide sequence ID" value="XM_025021455.1"/>
</dbReference>
<name>A0A6J1Q6B8_9HYME</name>
<dbReference type="InterPro" id="IPR011583">
    <property type="entry name" value="Chitinase_II/V-like_cat"/>
</dbReference>
<dbReference type="GO" id="GO:0004568">
    <property type="term" value="F:chitinase activity"/>
    <property type="evidence" value="ECO:0007669"/>
    <property type="project" value="TreeGrafter"/>
</dbReference>
<dbReference type="PROSITE" id="PS51910">
    <property type="entry name" value="GH18_2"/>
    <property type="match status" value="1"/>
</dbReference>
<reference evidence="3" key="1">
    <citation type="submission" date="2025-08" db="UniProtKB">
        <authorList>
            <consortium name="RefSeq"/>
        </authorList>
    </citation>
    <scope>IDENTIFICATION</scope>
    <source>
        <tissue evidence="3">Whole body</tissue>
    </source>
</reference>
<dbReference type="GeneID" id="112458048"/>
<dbReference type="GO" id="GO:0006032">
    <property type="term" value="P:chitin catabolic process"/>
    <property type="evidence" value="ECO:0007669"/>
    <property type="project" value="TreeGrafter"/>
</dbReference>
<dbReference type="Pfam" id="PF00704">
    <property type="entry name" value="Glyco_hydro_18"/>
    <property type="match status" value="1"/>
</dbReference>
<dbReference type="GO" id="GO:0008061">
    <property type="term" value="F:chitin binding"/>
    <property type="evidence" value="ECO:0007669"/>
    <property type="project" value="InterPro"/>
</dbReference>
<dbReference type="Proteomes" id="UP000504618">
    <property type="component" value="Unplaced"/>
</dbReference>
<feature type="non-terminal residue" evidence="3">
    <location>
        <position position="180"/>
    </location>
</feature>
<organism evidence="2 3">
    <name type="scientific">Temnothorax curvispinosus</name>
    <dbReference type="NCBI Taxonomy" id="300111"/>
    <lineage>
        <taxon>Eukaryota</taxon>
        <taxon>Metazoa</taxon>
        <taxon>Ecdysozoa</taxon>
        <taxon>Arthropoda</taxon>
        <taxon>Hexapoda</taxon>
        <taxon>Insecta</taxon>
        <taxon>Pterygota</taxon>
        <taxon>Neoptera</taxon>
        <taxon>Endopterygota</taxon>
        <taxon>Hymenoptera</taxon>
        <taxon>Apocrita</taxon>
        <taxon>Aculeata</taxon>
        <taxon>Formicoidea</taxon>
        <taxon>Formicidae</taxon>
        <taxon>Myrmicinae</taxon>
        <taxon>Temnothorax</taxon>
    </lineage>
</organism>
<proteinExistence type="predicted"/>
<dbReference type="GO" id="GO:0005576">
    <property type="term" value="C:extracellular region"/>
    <property type="evidence" value="ECO:0007669"/>
    <property type="project" value="TreeGrafter"/>
</dbReference>
<dbReference type="InterPro" id="IPR050314">
    <property type="entry name" value="Glycosyl_Hydrlase_18"/>
</dbReference>
<protein>
    <submittedName>
        <fullName evidence="3">Probable chitinase 10</fullName>
    </submittedName>
</protein>
<sequence length="180" mass="20491">MSITVHFTHKSDASVSSEISNSSLEDPVKVSPLSGYYKVVCYFTNWAWYRRGIGRYLPEYINHTLCTHIVYGFAVLDNSKLVIKTNDEADYEHHFYEKVVAYKERGLKVLLALGGWENSAGDKYSRLVNSPSARKNFIDHAVQFIANNGFDGLDLFWEYPVCWRGICNKGPDSDKESFAA</sequence>
<dbReference type="AlphaFoldDB" id="A0A6J1Q6B8"/>
<evidence type="ECO:0000313" key="3">
    <source>
        <dbReference type="RefSeq" id="XP_024877223.1"/>
    </source>
</evidence>
<evidence type="ECO:0000259" key="1">
    <source>
        <dbReference type="PROSITE" id="PS51910"/>
    </source>
</evidence>
<dbReference type="SMART" id="SM00636">
    <property type="entry name" value="Glyco_18"/>
    <property type="match status" value="1"/>
</dbReference>
<accession>A0A6J1Q6B8</accession>
<dbReference type="Gene3D" id="3.20.20.80">
    <property type="entry name" value="Glycosidases"/>
    <property type="match status" value="1"/>
</dbReference>
<dbReference type="OrthoDB" id="76388at2759"/>
<dbReference type="SUPFAM" id="SSF51445">
    <property type="entry name" value="(Trans)glycosidases"/>
    <property type="match status" value="1"/>
</dbReference>
<dbReference type="InterPro" id="IPR017853">
    <property type="entry name" value="GH"/>
</dbReference>
<dbReference type="PANTHER" id="PTHR11177:SF359">
    <property type="entry name" value="CHITINASE 10-RELATED"/>
    <property type="match status" value="1"/>
</dbReference>
<dbReference type="PANTHER" id="PTHR11177">
    <property type="entry name" value="CHITINASE"/>
    <property type="match status" value="1"/>
</dbReference>
<gene>
    <name evidence="3" type="primary">LOC112458048</name>
</gene>
<keyword evidence="2" id="KW-1185">Reference proteome</keyword>
<feature type="domain" description="GH18" evidence="1">
    <location>
        <begin position="37"/>
        <end position="180"/>
    </location>
</feature>